<keyword evidence="3" id="KW-1185">Reference proteome</keyword>
<sequence length="118" mass="14015">MTYIFMMIPHIFLQEKGDKISRRKKKRGRKRPLKGNSLFSLFCIFILLLLSLFFFILMNGFLGFFFFFFGFFFFSQISICIIQMEMREEAKQAREQGIRIKPIGVSKLIGRIKIKHTG</sequence>
<name>A0AAV9HVG1_9PEZI</name>
<feature type="transmembrane region" description="Helical" evidence="1">
    <location>
        <begin position="62"/>
        <end position="82"/>
    </location>
</feature>
<organism evidence="2 3">
    <name type="scientific">Cladorrhinum samala</name>
    <dbReference type="NCBI Taxonomy" id="585594"/>
    <lineage>
        <taxon>Eukaryota</taxon>
        <taxon>Fungi</taxon>
        <taxon>Dikarya</taxon>
        <taxon>Ascomycota</taxon>
        <taxon>Pezizomycotina</taxon>
        <taxon>Sordariomycetes</taxon>
        <taxon>Sordariomycetidae</taxon>
        <taxon>Sordariales</taxon>
        <taxon>Podosporaceae</taxon>
        <taxon>Cladorrhinum</taxon>
    </lineage>
</organism>
<dbReference type="AlphaFoldDB" id="A0AAV9HVG1"/>
<keyword evidence="1" id="KW-1133">Transmembrane helix</keyword>
<protein>
    <submittedName>
        <fullName evidence="2">Uncharacterized protein</fullName>
    </submittedName>
</protein>
<reference evidence="2" key="1">
    <citation type="journal article" date="2023" name="Mol. Phylogenet. Evol.">
        <title>Genome-scale phylogeny and comparative genomics of the fungal order Sordariales.</title>
        <authorList>
            <person name="Hensen N."/>
            <person name="Bonometti L."/>
            <person name="Westerberg I."/>
            <person name="Brannstrom I.O."/>
            <person name="Guillou S."/>
            <person name="Cros-Aarteil S."/>
            <person name="Calhoun S."/>
            <person name="Haridas S."/>
            <person name="Kuo A."/>
            <person name="Mondo S."/>
            <person name="Pangilinan J."/>
            <person name="Riley R."/>
            <person name="LaButti K."/>
            <person name="Andreopoulos B."/>
            <person name="Lipzen A."/>
            <person name="Chen C."/>
            <person name="Yan M."/>
            <person name="Daum C."/>
            <person name="Ng V."/>
            <person name="Clum A."/>
            <person name="Steindorff A."/>
            <person name="Ohm R.A."/>
            <person name="Martin F."/>
            <person name="Silar P."/>
            <person name="Natvig D.O."/>
            <person name="Lalanne C."/>
            <person name="Gautier V."/>
            <person name="Ament-Velasquez S.L."/>
            <person name="Kruys A."/>
            <person name="Hutchinson M.I."/>
            <person name="Powell A.J."/>
            <person name="Barry K."/>
            <person name="Miller A.N."/>
            <person name="Grigoriev I.V."/>
            <person name="Debuchy R."/>
            <person name="Gladieux P."/>
            <person name="Hiltunen Thoren M."/>
            <person name="Johannesson H."/>
        </authorList>
    </citation>
    <scope>NUCLEOTIDE SEQUENCE</scope>
    <source>
        <strain evidence="2">PSN324</strain>
    </source>
</reference>
<gene>
    <name evidence="2" type="ORF">QBC42DRAFT_32698</name>
</gene>
<keyword evidence="1" id="KW-0472">Membrane</keyword>
<comment type="caution">
    <text evidence="2">The sequence shown here is derived from an EMBL/GenBank/DDBJ whole genome shotgun (WGS) entry which is preliminary data.</text>
</comment>
<evidence type="ECO:0000313" key="3">
    <source>
        <dbReference type="Proteomes" id="UP001321749"/>
    </source>
</evidence>
<feature type="transmembrane region" description="Helical" evidence="1">
    <location>
        <begin position="33"/>
        <end position="56"/>
    </location>
</feature>
<evidence type="ECO:0000313" key="2">
    <source>
        <dbReference type="EMBL" id="KAK4464852.1"/>
    </source>
</evidence>
<accession>A0AAV9HVG1</accession>
<keyword evidence="1" id="KW-0812">Transmembrane</keyword>
<dbReference type="Proteomes" id="UP001321749">
    <property type="component" value="Unassembled WGS sequence"/>
</dbReference>
<evidence type="ECO:0000256" key="1">
    <source>
        <dbReference type="SAM" id="Phobius"/>
    </source>
</evidence>
<reference evidence="2" key="2">
    <citation type="submission" date="2023-06" db="EMBL/GenBank/DDBJ databases">
        <authorList>
            <consortium name="Lawrence Berkeley National Laboratory"/>
            <person name="Mondo S.J."/>
            <person name="Hensen N."/>
            <person name="Bonometti L."/>
            <person name="Westerberg I."/>
            <person name="Brannstrom I.O."/>
            <person name="Guillou S."/>
            <person name="Cros-Aarteil S."/>
            <person name="Calhoun S."/>
            <person name="Haridas S."/>
            <person name="Kuo A."/>
            <person name="Pangilinan J."/>
            <person name="Riley R."/>
            <person name="Labutti K."/>
            <person name="Andreopoulos B."/>
            <person name="Lipzen A."/>
            <person name="Chen C."/>
            <person name="Yanf M."/>
            <person name="Daum C."/>
            <person name="Ng V."/>
            <person name="Clum A."/>
            <person name="Steindorff A."/>
            <person name="Ohm R."/>
            <person name="Martin F."/>
            <person name="Silar P."/>
            <person name="Natvig D."/>
            <person name="Lalanne C."/>
            <person name="Gautier V."/>
            <person name="Ament-Velasquez S.L."/>
            <person name="Kruys A."/>
            <person name="Hutchinson M.I."/>
            <person name="Powell A.J."/>
            <person name="Barry K."/>
            <person name="Miller A.N."/>
            <person name="Grigoriev I.V."/>
            <person name="Debuchy R."/>
            <person name="Gladieux P."/>
            <person name="Thoren M.H."/>
            <person name="Johannesson H."/>
        </authorList>
    </citation>
    <scope>NUCLEOTIDE SEQUENCE</scope>
    <source>
        <strain evidence="2">PSN324</strain>
    </source>
</reference>
<dbReference type="EMBL" id="MU864944">
    <property type="protein sequence ID" value="KAK4464852.1"/>
    <property type="molecule type" value="Genomic_DNA"/>
</dbReference>
<proteinExistence type="predicted"/>